<evidence type="ECO:0000313" key="2">
    <source>
        <dbReference type="Proteomes" id="UP000265520"/>
    </source>
</evidence>
<sequence length="31" mass="3217">DELEQQVVGVFEGEVVGASVRRGSVTEIGGI</sequence>
<dbReference type="EMBL" id="LXQA010804527">
    <property type="protein sequence ID" value="MCI71814.1"/>
    <property type="molecule type" value="Genomic_DNA"/>
</dbReference>
<accession>A0A392UGJ5</accession>
<comment type="caution">
    <text evidence="1">The sequence shown here is derived from an EMBL/GenBank/DDBJ whole genome shotgun (WGS) entry which is preliminary data.</text>
</comment>
<feature type="non-terminal residue" evidence="1">
    <location>
        <position position="1"/>
    </location>
</feature>
<organism evidence="1 2">
    <name type="scientific">Trifolium medium</name>
    <dbReference type="NCBI Taxonomy" id="97028"/>
    <lineage>
        <taxon>Eukaryota</taxon>
        <taxon>Viridiplantae</taxon>
        <taxon>Streptophyta</taxon>
        <taxon>Embryophyta</taxon>
        <taxon>Tracheophyta</taxon>
        <taxon>Spermatophyta</taxon>
        <taxon>Magnoliopsida</taxon>
        <taxon>eudicotyledons</taxon>
        <taxon>Gunneridae</taxon>
        <taxon>Pentapetalae</taxon>
        <taxon>rosids</taxon>
        <taxon>fabids</taxon>
        <taxon>Fabales</taxon>
        <taxon>Fabaceae</taxon>
        <taxon>Papilionoideae</taxon>
        <taxon>50 kb inversion clade</taxon>
        <taxon>NPAAA clade</taxon>
        <taxon>Hologalegina</taxon>
        <taxon>IRL clade</taxon>
        <taxon>Trifolieae</taxon>
        <taxon>Trifolium</taxon>
    </lineage>
</organism>
<keyword evidence="2" id="KW-1185">Reference proteome</keyword>
<reference evidence="1 2" key="1">
    <citation type="journal article" date="2018" name="Front. Plant Sci.">
        <title>Red Clover (Trifolium pratense) and Zigzag Clover (T. medium) - A Picture of Genomic Similarities and Differences.</title>
        <authorList>
            <person name="Dluhosova J."/>
            <person name="Istvanek J."/>
            <person name="Nedelnik J."/>
            <person name="Repkova J."/>
        </authorList>
    </citation>
    <scope>NUCLEOTIDE SEQUENCE [LARGE SCALE GENOMIC DNA]</scope>
    <source>
        <strain evidence="2">cv. 10/8</strain>
        <tissue evidence="1">Leaf</tissue>
    </source>
</reference>
<protein>
    <submittedName>
        <fullName evidence="1">Uncharacterized protein</fullName>
    </submittedName>
</protein>
<dbReference type="Proteomes" id="UP000265520">
    <property type="component" value="Unassembled WGS sequence"/>
</dbReference>
<evidence type="ECO:0000313" key="1">
    <source>
        <dbReference type="EMBL" id="MCI71814.1"/>
    </source>
</evidence>
<name>A0A392UGJ5_9FABA</name>
<dbReference type="AlphaFoldDB" id="A0A392UGJ5"/>
<proteinExistence type="predicted"/>